<name>A0A087H9S5_ARAAL</name>
<protein>
    <submittedName>
        <fullName evidence="2">Uncharacterized protein</fullName>
    </submittedName>
</protein>
<evidence type="ECO:0000256" key="1">
    <source>
        <dbReference type="SAM" id="MobiDB-lite"/>
    </source>
</evidence>
<reference evidence="3" key="1">
    <citation type="journal article" date="2015" name="Nat. Plants">
        <title>Genome expansion of Arabis alpina linked with retrotransposition and reduced symmetric DNA methylation.</title>
        <authorList>
            <person name="Willing E.M."/>
            <person name="Rawat V."/>
            <person name="Mandakova T."/>
            <person name="Maumus F."/>
            <person name="James G.V."/>
            <person name="Nordstroem K.J."/>
            <person name="Becker C."/>
            <person name="Warthmann N."/>
            <person name="Chica C."/>
            <person name="Szarzynska B."/>
            <person name="Zytnicki M."/>
            <person name="Albani M.C."/>
            <person name="Kiefer C."/>
            <person name="Bergonzi S."/>
            <person name="Castaings L."/>
            <person name="Mateos J.L."/>
            <person name="Berns M.C."/>
            <person name="Bujdoso N."/>
            <person name="Piofczyk T."/>
            <person name="de Lorenzo L."/>
            <person name="Barrero-Sicilia C."/>
            <person name="Mateos I."/>
            <person name="Piednoel M."/>
            <person name="Hagmann J."/>
            <person name="Chen-Min-Tao R."/>
            <person name="Iglesias-Fernandez R."/>
            <person name="Schuster S.C."/>
            <person name="Alonso-Blanco C."/>
            <person name="Roudier F."/>
            <person name="Carbonero P."/>
            <person name="Paz-Ares J."/>
            <person name="Davis S.J."/>
            <person name="Pecinka A."/>
            <person name="Quesneville H."/>
            <person name="Colot V."/>
            <person name="Lysak M.A."/>
            <person name="Weigel D."/>
            <person name="Coupland G."/>
            <person name="Schneeberger K."/>
        </authorList>
    </citation>
    <scope>NUCLEOTIDE SEQUENCE [LARGE SCALE GENOMIC DNA]</scope>
    <source>
        <strain evidence="3">cv. Pajares</strain>
    </source>
</reference>
<evidence type="ECO:0000313" key="2">
    <source>
        <dbReference type="EMBL" id="KFK38877.1"/>
    </source>
</evidence>
<dbReference type="EMBL" id="CM002871">
    <property type="protein sequence ID" value="KFK38877.1"/>
    <property type="molecule type" value="Genomic_DNA"/>
</dbReference>
<gene>
    <name evidence="2" type="ordered locus">AALP_Aa3g172600</name>
</gene>
<keyword evidence="3" id="KW-1185">Reference proteome</keyword>
<dbReference type="OrthoDB" id="1109638at2759"/>
<proteinExistence type="predicted"/>
<dbReference type="AlphaFoldDB" id="A0A087H9S5"/>
<dbReference type="Proteomes" id="UP000029120">
    <property type="component" value="Chromosome 3"/>
</dbReference>
<dbReference type="OMA" id="SETFPVM"/>
<dbReference type="Gramene" id="KFK38877">
    <property type="protein sequence ID" value="KFK38877"/>
    <property type="gene ID" value="AALP_AA3G172600"/>
</dbReference>
<feature type="compositionally biased region" description="Basic and acidic residues" evidence="1">
    <location>
        <begin position="131"/>
        <end position="141"/>
    </location>
</feature>
<feature type="region of interest" description="Disordered" evidence="1">
    <location>
        <begin position="82"/>
        <end position="141"/>
    </location>
</feature>
<sequence>MASATRLLIRNGKSAASLLLRARTAKLTEAVQNTGPAIRSLLRLNQTPAIQYPVFTETFPVMQSGFRVGGLIQKRTFGKMEAGQGKEVVDKESNGDSEEEDETDFDDEEIDDIDEDEDFEDSEEDDVGDDEKDKYTRKMKK</sequence>
<organism evidence="2 3">
    <name type="scientific">Arabis alpina</name>
    <name type="common">Alpine rock-cress</name>
    <dbReference type="NCBI Taxonomy" id="50452"/>
    <lineage>
        <taxon>Eukaryota</taxon>
        <taxon>Viridiplantae</taxon>
        <taxon>Streptophyta</taxon>
        <taxon>Embryophyta</taxon>
        <taxon>Tracheophyta</taxon>
        <taxon>Spermatophyta</taxon>
        <taxon>Magnoliopsida</taxon>
        <taxon>eudicotyledons</taxon>
        <taxon>Gunneridae</taxon>
        <taxon>Pentapetalae</taxon>
        <taxon>rosids</taxon>
        <taxon>malvids</taxon>
        <taxon>Brassicales</taxon>
        <taxon>Brassicaceae</taxon>
        <taxon>Arabideae</taxon>
        <taxon>Arabis</taxon>
    </lineage>
</organism>
<feature type="compositionally biased region" description="Acidic residues" evidence="1">
    <location>
        <begin position="95"/>
        <end position="130"/>
    </location>
</feature>
<accession>A0A087H9S5</accession>
<evidence type="ECO:0000313" key="3">
    <source>
        <dbReference type="Proteomes" id="UP000029120"/>
    </source>
</evidence>
<dbReference type="eggNOG" id="ENOG502R7JF">
    <property type="taxonomic scope" value="Eukaryota"/>
</dbReference>